<dbReference type="InterPro" id="IPR003660">
    <property type="entry name" value="HAMP_dom"/>
</dbReference>
<reference evidence="20 21" key="1">
    <citation type="submission" date="2016-11" db="EMBL/GenBank/DDBJ databases">
        <authorList>
            <person name="Jaros S."/>
            <person name="Januszkiewicz K."/>
            <person name="Wedrychowicz H."/>
        </authorList>
    </citation>
    <scope>NUCLEOTIDE SEQUENCE [LARGE SCALE GENOMIC DNA]</scope>
    <source>
        <strain evidence="20 21">DSM 44666</strain>
    </source>
</reference>
<keyword evidence="12" id="KW-0902">Two-component regulatory system</keyword>
<dbReference type="GO" id="GO:0005886">
    <property type="term" value="C:plasma membrane"/>
    <property type="evidence" value="ECO:0007669"/>
    <property type="project" value="UniProtKB-SubCell"/>
</dbReference>
<evidence type="ECO:0000256" key="11">
    <source>
        <dbReference type="ARBA" id="ARBA00022989"/>
    </source>
</evidence>
<comment type="catalytic activity">
    <reaction evidence="1">
        <text>ATP + protein L-histidine = ADP + protein N-phospho-L-histidine.</text>
        <dbReference type="EC" id="2.7.13.3"/>
    </reaction>
</comment>
<dbReference type="InterPro" id="IPR003594">
    <property type="entry name" value="HATPase_dom"/>
</dbReference>
<dbReference type="GO" id="GO:0005524">
    <property type="term" value="F:ATP binding"/>
    <property type="evidence" value="ECO:0007669"/>
    <property type="project" value="UniProtKB-KW"/>
</dbReference>
<evidence type="ECO:0000259" key="18">
    <source>
        <dbReference type="PROSITE" id="PS50109"/>
    </source>
</evidence>
<evidence type="ECO:0000256" key="8">
    <source>
        <dbReference type="ARBA" id="ARBA00022741"/>
    </source>
</evidence>
<dbReference type="PROSITE" id="PS50109">
    <property type="entry name" value="HIS_KIN"/>
    <property type="match status" value="1"/>
</dbReference>
<evidence type="ECO:0000256" key="10">
    <source>
        <dbReference type="ARBA" id="ARBA00022840"/>
    </source>
</evidence>
<dbReference type="PANTHER" id="PTHR45528">
    <property type="entry name" value="SENSOR HISTIDINE KINASE CPXA"/>
    <property type="match status" value="1"/>
</dbReference>
<dbReference type="PROSITE" id="PS50885">
    <property type="entry name" value="HAMP"/>
    <property type="match status" value="1"/>
</dbReference>
<dbReference type="PANTHER" id="PTHR45528:SF11">
    <property type="entry name" value="HISTIDINE KINASE"/>
    <property type="match status" value="1"/>
</dbReference>
<accession>A0A1M4T9D9</accession>
<evidence type="ECO:0000256" key="13">
    <source>
        <dbReference type="ARBA" id="ARBA00023026"/>
    </source>
</evidence>
<evidence type="ECO:0000256" key="1">
    <source>
        <dbReference type="ARBA" id="ARBA00000085"/>
    </source>
</evidence>
<keyword evidence="11 17" id="KW-1133">Transmembrane helix</keyword>
<proteinExistence type="predicted"/>
<dbReference type="CDD" id="cd06225">
    <property type="entry name" value="HAMP"/>
    <property type="match status" value="1"/>
</dbReference>
<dbReference type="SUPFAM" id="SSF158472">
    <property type="entry name" value="HAMP domain-like"/>
    <property type="match status" value="1"/>
</dbReference>
<comment type="function">
    <text evidence="15">Member of the two-component regulatory system HssS/HssR involved in intracellular heme homeostasis and tempering of staphylococcal virulence. HssS functions as a heme sensor histidine kinase which is autophosphorylated at a histidine residue and transfers its phosphate group to an aspartate residue of HssR. HssR/HssS activates the expression of hrtAB, an efflux pump, in response to extracellular heme, hemin, hemoglobin or blood.</text>
</comment>
<dbReference type="OrthoDB" id="9813151at2"/>
<dbReference type="Gene3D" id="6.10.340.10">
    <property type="match status" value="1"/>
</dbReference>
<evidence type="ECO:0000256" key="7">
    <source>
        <dbReference type="ARBA" id="ARBA00022692"/>
    </source>
</evidence>
<keyword evidence="10" id="KW-0067">ATP-binding</keyword>
<keyword evidence="4" id="KW-1003">Cell membrane</keyword>
<evidence type="ECO:0000256" key="17">
    <source>
        <dbReference type="SAM" id="Phobius"/>
    </source>
</evidence>
<evidence type="ECO:0000256" key="16">
    <source>
        <dbReference type="ARBA" id="ARBA00040841"/>
    </source>
</evidence>
<dbReference type="InterPro" id="IPR050398">
    <property type="entry name" value="HssS/ArlS-like"/>
</dbReference>
<evidence type="ECO:0000256" key="4">
    <source>
        <dbReference type="ARBA" id="ARBA00022475"/>
    </source>
</evidence>
<keyword evidence="21" id="KW-1185">Reference proteome</keyword>
<evidence type="ECO:0000256" key="2">
    <source>
        <dbReference type="ARBA" id="ARBA00004651"/>
    </source>
</evidence>
<dbReference type="Pfam" id="PF00672">
    <property type="entry name" value="HAMP"/>
    <property type="match status" value="1"/>
</dbReference>
<keyword evidence="13" id="KW-0843">Virulence</keyword>
<dbReference type="SUPFAM" id="SSF47384">
    <property type="entry name" value="Homodimeric domain of signal transducing histidine kinase"/>
    <property type="match status" value="1"/>
</dbReference>
<evidence type="ECO:0000313" key="21">
    <source>
        <dbReference type="Proteomes" id="UP000184476"/>
    </source>
</evidence>
<keyword evidence="9 20" id="KW-0418">Kinase</keyword>
<dbReference type="InterPro" id="IPR005467">
    <property type="entry name" value="His_kinase_dom"/>
</dbReference>
<dbReference type="InterPro" id="IPR004358">
    <property type="entry name" value="Sig_transdc_His_kin-like_C"/>
</dbReference>
<evidence type="ECO:0000256" key="3">
    <source>
        <dbReference type="ARBA" id="ARBA00012438"/>
    </source>
</evidence>
<dbReference type="Gene3D" id="1.10.287.130">
    <property type="match status" value="1"/>
</dbReference>
<dbReference type="SUPFAM" id="SSF55874">
    <property type="entry name" value="ATPase domain of HSP90 chaperone/DNA topoisomerase II/histidine kinase"/>
    <property type="match status" value="1"/>
</dbReference>
<evidence type="ECO:0000313" key="20">
    <source>
        <dbReference type="EMBL" id="SHE41081.1"/>
    </source>
</evidence>
<dbReference type="SMART" id="SM00304">
    <property type="entry name" value="HAMP"/>
    <property type="match status" value="1"/>
</dbReference>
<keyword evidence="7 17" id="KW-0812">Transmembrane</keyword>
<dbReference type="RefSeq" id="WP_073151056.1">
    <property type="nucleotide sequence ID" value="NZ_FQVL01000001.1"/>
</dbReference>
<keyword evidence="6" id="KW-0808">Transferase</keyword>
<feature type="transmembrane region" description="Helical" evidence="17">
    <location>
        <begin position="6"/>
        <end position="31"/>
    </location>
</feature>
<comment type="subcellular location">
    <subcellularLocation>
        <location evidence="2">Cell membrane</location>
        <topology evidence="2">Multi-pass membrane protein</topology>
    </subcellularLocation>
</comment>
<dbReference type="STRING" id="112248.SAMN05444392_101371"/>
<dbReference type="Pfam" id="PF00512">
    <property type="entry name" value="HisKA"/>
    <property type="match status" value="1"/>
</dbReference>
<evidence type="ECO:0000256" key="5">
    <source>
        <dbReference type="ARBA" id="ARBA00022553"/>
    </source>
</evidence>
<evidence type="ECO:0000259" key="19">
    <source>
        <dbReference type="PROSITE" id="PS50885"/>
    </source>
</evidence>
<dbReference type="InterPro" id="IPR036890">
    <property type="entry name" value="HATPase_C_sf"/>
</dbReference>
<dbReference type="GO" id="GO:0000155">
    <property type="term" value="F:phosphorelay sensor kinase activity"/>
    <property type="evidence" value="ECO:0007669"/>
    <property type="project" value="InterPro"/>
</dbReference>
<dbReference type="EMBL" id="FQVL01000001">
    <property type="protein sequence ID" value="SHE41081.1"/>
    <property type="molecule type" value="Genomic_DNA"/>
</dbReference>
<dbReference type="CDD" id="cd00075">
    <property type="entry name" value="HATPase"/>
    <property type="match status" value="1"/>
</dbReference>
<dbReference type="FunFam" id="3.30.565.10:FF:000006">
    <property type="entry name" value="Sensor histidine kinase WalK"/>
    <property type="match status" value="1"/>
</dbReference>
<protein>
    <recommendedName>
        <fullName evidence="16">Heme sensor protein HssS</fullName>
        <ecNumber evidence="3">2.7.13.3</ecNumber>
    </recommendedName>
</protein>
<organism evidence="20 21">
    <name type="scientific">Seinonella peptonophila</name>
    <dbReference type="NCBI Taxonomy" id="112248"/>
    <lineage>
        <taxon>Bacteria</taxon>
        <taxon>Bacillati</taxon>
        <taxon>Bacillota</taxon>
        <taxon>Bacilli</taxon>
        <taxon>Bacillales</taxon>
        <taxon>Thermoactinomycetaceae</taxon>
        <taxon>Seinonella</taxon>
    </lineage>
</organism>
<dbReference type="EC" id="2.7.13.3" evidence="3"/>
<evidence type="ECO:0000256" key="6">
    <source>
        <dbReference type="ARBA" id="ARBA00022679"/>
    </source>
</evidence>
<dbReference type="Proteomes" id="UP000184476">
    <property type="component" value="Unassembled WGS sequence"/>
</dbReference>
<evidence type="ECO:0000256" key="14">
    <source>
        <dbReference type="ARBA" id="ARBA00023136"/>
    </source>
</evidence>
<sequence>MKTLYTRFAMITILIMFCSGLISFLFGNIFYQIKLKPFNDHKITEMALNIASFSRDNTHLNPATIFQRVGKLGFQMVRIDDKGRRLYYGKPFLHDNLSDGSIDNVLKGNIYHGVKNFPEKAFVTGFFDDESRNTVGVPINVNGKKEALFLRPDIEYQFGEMRIFFAVLVLLMIVISIVLVLFGAYYIVKPIRSLTAATKKIAHGDYHIQLNEQRKDELGQLARHFKSMTKSLERLEEMRQEFVSNVSHEIQSPLASIKGFSKTLHESRLSPLQQRKYLEIIEQETSRLSRLVKQLLTLTLLENQVNPLELTKFDLAQQIKEVVFMLEWQWRDKDLTLELELPSTMIFADAKLLHQVWINLLTNSVKFTKPGGTISVQIRQIGKKQLQVRFQDTGIGIAKEDLPHIFERFYKVDQARKRSQSGSGLGLSITKKILSLHNGSIEVFSEQGDGTTFIVSLPQM</sequence>
<dbReference type="Pfam" id="PF02518">
    <property type="entry name" value="HATPase_c"/>
    <property type="match status" value="1"/>
</dbReference>
<evidence type="ECO:0000256" key="15">
    <source>
        <dbReference type="ARBA" id="ARBA00037219"/>
    </source>
</evidence>
<gene>
    <name evidence="20" type="ORF">SAMN05444392_101371</name>
</gene>
<dbReference type="InterPro" id="IPR036097">
    <property type="entry name" value="HisK_dim/P_sf"/>
</dbReference>
<evidence type="ECO:0000256" key="12">
    <source>
        <dbReference type="ARBA" id="ARBA00023012"/>
    </source>
</evidence>
<feature type="transmembrane region" description="Helical" evidence="17">
    <location>
        <begin position="163"/>
        <end position="188"/>
    </location>
</feature>
<dbReference type="InterPro" id="IPR003661">
    <property type="entry name" value="HisK_dim/P_dom"/>
</dbReference>
<dbReference type="SMART" id="SM00388">
    <property type="entry name" value="HisKA"/>
    <property type="match status" value="1"/>
</dbReference>
<keyword evidence="5" id="KW-0597">Phosphoprotein</keyword>
<feature type="domain" description="Histidine kinase" evidence="18">
    <location>
        <begin position="245"/>
        <end position="460"/>
    </location>
</feature>
<dbReference type="PRINTS" id="PR00344">
    <property type="entry name" value="BCTRLSENSOR"/>
</dbReference>
<keyword evidence="14 17" id="KW-0472">Membrane</keyword>
<name>A0A1M4T9D9_9BACL</name>
<dbReference type="CDD" id="cd00082">
    <property type="entry name" value="HisKA"/>
    <property type="match status" value="1"/>
</dbReference>
<keyword evidence="8" id="KW-0547">Nucleotide-binding</keyword>
<dbReference type="AlphaFoldDB" id="A0A1M4T9D9"/>
<dbReference type="SMART" id="SM00387">
    <property type="entry name" value="HATPase_c"/>
    <property type="match status" value="1"/>
</dbReference>
<feature type="domain" description="HAMP" evidence="19">
    <location>
        <begin position="185"/>
        <end position="237"/>
    </location>
</feature>
<dbReference type="Gene3D" id="3.30.565.10">
    <property type="entry name" value="Histidine kinase-like ATPase, C-terminal domain"/>
    <property type="match status" value="1"/>
</dbReference>
<evidence type="ECO:0000256" key="9">
    <source>
        <dbReference type="ARBA" id="ARBA00022777"/>
    </source>
</evidence>
<dbReference type="FunFam" id="1.10.287.130:FF:000001">
    <property type="entry name" value="Two-component sensor histidine kinase"/>
    <property type="match status" value="1"/>
</dbReference>